<accession>A0A6M3LFY2</accession>
<proteinExistence type="predicted"/>
<protein>
    <submittedName>
        <fullName evidence="1">Uncharacterized protein</fullName>
    </submittedName>
</protein>
<dbReference type="EMBL" id="MT143141">
    <property type="protein sequence ID" value="QJA93333.1"/>
    <property type="molecule type" value="Genomic_DNA"/>
</dbReference>
<dbReference type="AlphaFoldDB" id="A0A6M3LFY2"/>
<evidence type="ECO:0000313" key="1">
    <source>
        <dbReference type="EMBL" id="QJA93333.1"/>
    </source>
</evidence>
<name>A0A6M3LFY2_9ZZZZ</name>
<reference evidence="1" key="1">
    <citation type="submission" date="2020-03" db="EMBL/GenBank/DDBJ databases">
        <title>The deep terrestrial virosphere.</title>
        <authorList>
            <person name="Holmfeldt K."/>
            <person name="Nilsson E."/>
            <person name="Simone D."/>
            <person name="Lopez-Fernandez M."/>
            <person name="Wu X."/>
            <person name="de Brujin I."/>
            <person name="Lundin D."/>
            <person name="Andersson A."/>
            <person name="Bertilsson S."/>
            <person name="Dopson M."/>
        </authorList>
    </citation>
    <scope>NUCLEOTIDE SEQUENCE</scope>
    <source>
        <strain evidence="1">MM415B04260</strain>
    </source>
</reference>
<organism evidence="1">
    <name type="scientific">viral metagenome</name>
    <dbReference type="NCBI Taxonomy" id="1070528"/>
    <lineage>
        <taxon>unclassified sequences</taxon>
        <taxon>metagenomes</taxon>
        <taxon>organismal metagenomes</taxon>
    </lineage>
</organism>
<sequence length="63" mass="7775">MNQQKQKLISYLEEIQTKYREMAELYKHHKFSKVFYEGKVEVICEIKQAILKEQIQIDWIKEK</sequence>
<gene>
    <name evidence="1" type="ORF">MM415B04260_0005</name>
</gene>